<evidence type="ECO:0008006" key="4">
    <source>
        <dbReference type="Google" id="ProtNLM"/>
    </source>
</evidence>
<feature type="chain" id="PRO_5046619896" description="Matrixin" evidence="1">
    <location>
        <begin position="25"/>
        <end position="265"/>
    </location>
</feature>
<feature type="signal peptide" evidence="1">
    <location>
        <begin position="1"/>
        <end position="24"/>
    </location>
</feature>
<evidence type="ECO:0000313" key="3">
    <source>
        <dbReference type="Proteomes" id="UP000650424"/>
    </source>
</evidence>
<comment type="caution">
    <text evidence="2">The sequence shown here is derived from an EMBL/GenBank/DDBJ whole genome shotgun (WGS) entry which is preliminary data.</text>
</comment>
<reference evidence="2 3" key="1">
    <citation type="submission" date="2020-08" db="EMBL/GenBank/DDBJ databases">
        <title>Novel species isolated from subtropical streams in China.</title>
        <authorList>
            <person name="Lu H."/>
        </authorList>
    </citation>
    <scope>NUCLEOTIDE SEQUENCE [LARGE SCALE GENOMIC DNA]</scope>
    <source>
        <strain evidence="2 3">CY18W</strain>
    </source>
</reference>
<sequence length="265" mass="29573">MKRMPTYRHLLTQYARFLKFAGLAAILVGAAAIRAEETAPATECSKLIPPEYQWQPLDWSQLHAASLPRELRIFPNQQPGCEANEAMCTAAESNRLIGIHVDVYFKDSAIWNRPEQLLPYMELVNRYYQQARIVFHFRFKPATEIPAWNDNINQLSVIFAAAMPNPAGTVADAFGNLPAGKAVFNDVLMNRPDRHANRYFAMGKPLGHELGHVLGLAHTQDKALLMTQGTSPQNALVITPEQALIMRVMALQRFGGVFEAVSACN</sequence>
<evidence type="ECO:0000256" key="1">
    <source>
        <dbReference type="SAM" id="SignalP"/>
    </source>
</evidence>
<dbReference type="EMBL" id="JACOGF010000020">
    <property type="protein sequence ID" value="MBC3920850.1"/>
    <property type="molecule type" value="Genomic_DNA"/>
</dbReference>
<name>A0ABR6ZZ49_9BURK</name>
<evidence type="ECO:0000313" key="2">
    <source>
        <dbReference type="EMBL" id="MBC3920850.1"/>
    </source>
</evidence>
<dbReference type="SUPFAM" id="SSF55486">
    <property type="entry name" value="Metalloproteases ('zincins'), catalytic domain"/>
    <property type="match status" value="1"/>
</dbReference>
<proteinExistence type="predicted"/>
<gene>
    <name evidence="2" type="ORF">H8L32_25520</name>
</gene>
<protein>
    <recommendedName>
        <fullName evidence="4">Matrixin</fullName>
    </recommendedName>
</protein>
<dbReference type="Proteomes" id="UP000650424">
    <property type="component" value="Unassembled WGS sequence"/>
</dbReference>
<organism evidence="2 3">
    <name type="scientific">Undibacterium hunanense</name>
    <dbReference type="NCBI Taxonomy" id="2762292"/>
    <lineage>
        <taxon>Bacteria</taxon>
        <taxon>Pseudomonadati</taxon>
        <taxon>Pseudomonadota</taxon>
        <taxon>Betaproteobacteria</taxon>
        <taxon>Burkholderiales</taxon>
        <taxon>Oxalobacteraceae</taxon>
        <taxon>Undibacterium</taxon>
    </lineage>
</organism>
<keyword evidence="3" id="KW-1185">Reference proteome</keyword>
<dbReference type="Gene3D" id="3.40.390.10">
    <property type="entry name" value="Collagenase (Catalytic Domain)"/>
    <property type="match status" value="1"/>
</dbReference>
<dbReference type="RefSeq" id="WP_186950686.1">
    <property type="nucleotide sequence ID" value="NZ_JACOGF010000020.1"/>
</dbReference>
<accession>A0ABR6ZZ49</accession>
<keyword evidence="1" id="KW-0732">Signal</keyword>
<dbReference type="InterPro" id="IPR024079">
    <property type="entry name" value="MetalloPept_cat_dom_sf"/>
</dbReference>